<feature type="region of interest" description="Disordered" evidence="1">
    <location>
        <begin position="93"/>
        <end position="130"/>
    </location>
</feature>
<dbReference type="Gramene" id="Zm00001eb035410_T002">
    <property type="protein sequence ID" value="Zm00001eb035410_P002"/>
    <property type="gene ID" value="Zm00001eb035410"/>
</dbReference>
<accession>A0A804LTH0</accession>
<reference evidence="3" key="1">
    <citation type="submission" date="2015-12" db="EMBL/GenBank/DDBJ databases">
        <title>Update maize B73 reference genome by single molecule sequencing technologies.</title>
        <authorList>
            <consortium name="Maize Genome Sequencing Project"/>
            <person name="Ware D."/>
        </authorList>
    </citation>
    <scope>NUCLEOTIDE SEQUENCE [LARGE SCALE GENOMIC DNA]</scope>
    <source>
        <strain evidence="3">cv. B73</strain>
    </source>
</reference>
<evidence type="ECO:0000256" key="1">
    <source>
        <dbReference type="SAM" id="MobiDB-lite"/>
    </source>
</evidence>
<reference evidence="2" key="2">
    <citation type="submission" date="2019-07" db="EMBL/GenBank/DDBJ databases">
        <authorList>
            <person name="Seetharam A."/>
            <person name="Woodhouse M."/>
            <person name="Cannon E."/>
        </authorList>
    </citation>
    <scope>NUCLEOTIDE SEQUENCE [LARGE SCALE GENOMIC DNA]</scope>
    <source>
        <strain evidence="2">cv. B73</strain>
    </source>
</reference>
<dbReference type="Proteomes" id="UP000007305">
    <property type="component" value="Chromosome 1"/>
</dbReference>
<feature type="compositionally biased region" description="Basic and acidic residues" evidence="1">
    <location>
        <begin position="93"/>
        <end position="126"/>
    </location>
</feature>
<dbReference type="InParanoid" id="A0A804LTH0"/>
<dbReference type="EnsemblPlants" id="Zm00001eb035410_T002">
    <property type="protein sequence ID" value="Zm00001eb035410_P002"/>
    <property type="gene ID" value="Zm00001eb035410"/>
</dbReference>
<proteinExistence type="predicted"/>
<evidence type="ECO:0000313" key="3">
    <source>
        <dbReference type="Proteomes" id="UP000007305"/>
    </source>
</evidence>
<evidence type="ECO:0000313" key="2">
    <source>
        <dbReference type="EnsemblPlants" id="Zm00001eb035410_P002"/>
    </source>
</evidence>
<keyword evidence="3" id="KW-1185">Reference proteome</keyword>
<organism evidence="2 3">
    <name type="scientific">Zea mays</name>
    <name type="common">Maize</name>
    <dbReference type="NCBI Taxonomy" id="4577"/>
    <lineage>
        <taxon>Eukaryota</taxon>
        <taxon>Viridiplantae</taxon>
        <taxon>Streptophyta</taxon>
        <taxon>Embryophyta</taxon>
        <taxon>Tracheophyta</taxon>
        <taxon>Spermatophyta</taxon>
        <taxon>Magnoliopsida</taxon>
        <taxon>Liliopsida</taxon>
        <taxon>Poales</taxon>
        <taxon>Poaceae</taxon>
        <taxon>PACMAD clade</taxon>
        <taxon>Panicoideae</taxon>
        <taxon>Andropogonodae</taxon>
        <taxon>Andropogoneae</taxon>
        <taxon>Tripsacinae</taxon>
        <taxon>Zea</taxon>
    </lineage>
</organism>
<protein>
    <submittedName>
        <fullName evidence="2">Uncharacterized protein</fullName>
    </submittedName>
</protein>
<sequence>MAMAYERGDGVVEHLLDALEFRQPQRAGLGRVEAVRLLAVGAGQAPRDGVRWEPPREQGGEVAAVQHRRAADVPPSGARGLVRQHVAPRHVVDVDVPHPPAEDIRSGGAELRRQSRSDNEGRKNGDEVDPVLSGELPGCLLGEDLCDGVPYLREHGNSTLSRRYGPNHSSDDRTLTWRLSQNSMELHDDSSSSTLGGRSASSLILTVDDEDVRTTLLSDGFFLHERSTFIVPFIAESSISSCQVAPTCFRSGDDGRCGVEDALASHHSVVEAPFLQEISSHELQPFLCAFQAPEVPYFLAIPYQDIFAFRSDLFDRTWYPDSRSRLTSQEAMKPDAPVTQTLPLAVLAILSDSRCSCI</sequence>
<reference evidence="2" key="3">
    <citation type="submission" date="2021-05" db="UniProtKB">
        <authorList>
            <consortium name="EnsemblPlants"/>
        </authorList>
    </citation>
    <scope>IDENTIFICATION</scope>
    <source>
        <strain evidence="2">cv. B73</strain>
    </source>
</reference>
<dbReference type="AlphaFoldDB" id="A0A804LTH0"/>
<name>A0A804LTH0_MAIZE</name>